<accession>A0ABS7PMF9</accession>
<evidence type="ECO:0000259" key="1">
    <source>
        <dbReference type="Pfam" id="PF18566"/>
    </source>
</evidence>
<dbReference type="InterPro" id="IPR041411">
    <property type="entry name" value="Ldi"/>
</dbReference>
<dbReference type="EMBL" id="JAINVV010000004">
    <property type="protein sequence ID" value="MBY8822169.1"/>
    <property type="molecule type" value="Genomic_DNA"/>
</dbReference>
<sequence length="519" mass="57455">MREHAISTILASSSPGTVKAPNHACLDPDQRGALRRMINLSEQLPDDWSGMMPRTSLQEDFGALRFQLAYMAYALAITHVHRLPAAPGLFRAPMAALVEKLRSPDVWTYWHYVSSGNSANNRSLGVLTPEWNPIVKDNIMYSAYLQVAALLHHHLFDDARFAAPGALTLTLRPLFWSDGPKSFVYDERSLNAHIYWQMVQNGYLGVACEPNCIFQICNQVPIHGFRLHDLVHGGNLADEVTEGYRRAWADFGLVDSAGHFSVMALEKERTLIPDVAPWSDFWAGALMNAWNPEIVRANYPAQKARWVLDGPGGTAWVDQAPGAFTDAGLTCSYDFGWAAVCASELGDLETRDRLLAYADSRLHRTWERGGLFHRRHDTVHDADGLLSGMDPHTGNVLLGYARLNVTDGLRSLYEGAWTPDRKATPAILDIDGAVDFASAWYDAADRALRWTVSPVEGRVGTASFSIGRLPAGASGWTLRIDGEDIAPSRDGRVRVEAGGTDIRVALDLRAETDLQIRWH</sequence>
<evidence type="ECO:0000313" key="3">
    <source>
        <dbReference type="Proteomes" id="UP000706039"/>
    </source>
</evidence>
<name>A0ABS7PMF9_9SPHN</name>
<dbReference type="RefSeq" id="WP_222989272.1">
    <property type="nucleotide sequence ID" value="NZ_JAINVV010000004.1"/>
</dbReference>
<dbReference type="Proteomes" id="UP000706039">
    <property type="component" value="Unassembled WGS sequence"/>
</dbReference>
<feature type="domain" description="Linalool dehydratase/isomerase" evidence="1">
    <location>
        <begin position="65"/>
        <end position="378"/>
    </location>
</feature>
<gene>
    <name evidence="2" type="ORF">K7G82_07700</name>
</gene>
<reference evidence="2 3" key="1">
    <citation type="submission" date="2021-08" db="EMBL/GenBank/DDBJ databases">
        <authorList>
            <person name="Tuo L."/>
        </authorList>
    </citation>
    <scope>NUCLEOTIDE SEQUENCE [LARGE SCALE GENOMIC DNA]</scope>
    <source>
        <strain evidence="2 3">JCM 31229</strain>
    </source>
</reference>
<organism evidence="2 3">
    <name type="scientific">Sphingomonas colocasiae</name>
    <dbReference type="NCBI Taxonomy" id="1848973"/>
    <lineage>
        <taxon>Bacteria</taxon>
        <taxon>Pseudomonadati</taxon>
        <taxon>Pseudomonadota</taxon>
        <taxon>Alphaproteobacteria</taxon>
        <taxon>Sphingomonadales</taxon>
        <taxon>Sphingomonadaceae</taxon>
        <taxon>Sphingomonas</taxon>
    </lineage>
</organism>
<proteinExistence type="predicted"/>
<protein>
    <recommendedName>
        <fullName evidence="1">Linalool dehydratase/isomerase domain-containing protein</fullName>
    </recommendedName>
</protein>
<comment type="caution">
    <text evidence="2">The sequence shown here is derived from an EMBL/GenBank/DDBJ whole genome shotgun (WGS) entry which is preliminary data.</text>
</comment>
<dbReference type="Pfam" id="PF18566">
    <property type="entry name" value="Ldi"/>
    <property type="match status" value="1"/>
</dbReference>
<keyword evidence="3" id="KW-1185">Reference proteome</keyword>
<evidence type="ECO:0000313" key="2">
    <source>
        <dbReference type="EMBL" id="MBY8822169.1"/>
    </source>
</evidence>